<evidence type="ECO:0000313" key="3">
    <source>
        <dbReference type="EMBL" id="PIC12707.1"/>
    </source>
</evidence>
<keyword evidence="4" id="KW-1185">Reference proteome</keyword>
<comment type="caution">
    <text evidence="3">The sequence shown here is derived from an EMBL/GenBank/DDBJ whole genome shotgun (WGS) entry which is preliminary data.</text>
</comment>
<evidence type="ECO:0000256" key="1">
    <source>
        <dbReference type="SAM" id="SignalP"/>
    </source>
</evidence>
<dbReference type="OrthoDB" id="5806932at2759"/>
<dbReference type="STRING" id="1611254.A0A2G5SCG5"/>
<evidence type="ECO:0000259" key="2">
    <source>
        <dbReference type="PROSITE" id="PS50011"/>
    </source>
</evidence>
<organism evidence="3 4">
    <name type="scientific">Caenorhabditis nigoni</name>
    <dbReference type="NCBI Taxonomy" id="1611254"/>
    <lineage>
        <taxon>Eukaryota</taxon>
        <taxon>Metazoa</taxon>
        <taxon>Ecdysozoa</taxon>
        <taxon>Nematoda</taxon>
        <taxon>Chromadorea</taxon>
        <taxon>Rhabditida</taxon>
        <taxon>Rhabditina</taxon>
        <taxon>Rhabditomorpha</taxon>
        <taxon>Rhabditoidea</taxon>
        <taxon>Rhabditidae</taxon>
        <taxon>Peloderinae</taxon>
        <taxon>Caenorhabditis</taxon>
    </lineage>
</organism>
<dbReference type="InterPro" id="IPR000719">
    <property type="entry name" value="Prot_kinase_dom"/>
</dbReference>
<feature type="chain" id="PRO_5013707322" description="Protein kinase domain-containing protein" evidence="1">
    <location>
        <begin position="24"/>
        <end position="339"/>
    </location>
</feature>
<proteinExistence type="predicted"/>
<reference evidence="4" key="1">
    <citation type="submission" date="2017-10" db="EMBL/GenBank/DDBJ databases">
        <title>Rapid genome shrinkage in a self-fertile nematode reveals novel sperm competition proteins.</title>
        <authorList>
            <person name="Yin D."/>
            <person name="Schwarz E.M."/>
            <person name="Thomas C.G."/>
            <person name="Felde R.L."/>
            <person name="Korf I.F."/>
            <person name="Cutter A.D."/>
            <person name="Schartner C.M."/>
            <person name="Ralston E.J."/>
            <person name="Meyer B.J."/>
            <person name="Haag E.S."/>
        </authorList>
    </citation>
    <scope>NUCLEOTIDE SEQUENCE [LARGE SCALE GENOMIC DNA]</scope>
    <source>
        <strain evidence="4">JU1422</strain>
    </source>
</reference>
<dbReference type="GO" id="GO:0004672">
    <property type="term" value="F:protein kinase activity"/>
    <property type="evidence" value="ECO:0007669"/>
    <property type="project" value="InterPro"/>
</dbReference>
<dbReference type="InterPro" id="IPR011009">
    <property type="entry name" value="Kinase-like_dom_sf"/>
</dbReference>
<sequence length="339" mass="39218">MCLFSVSLFAFVALLQTIKPAILQKNLRYLYPHKMTYVQNGAILNERFKIDNYVGDWNGERLFYAKDLQVDKPVILKAFDLEDPRINAHIELFKECGGMQGIPTFVDHFTTLGSEFIGWDILLLFRFSMIFAVHSHTGIRLQSILNNCLFHISKENTIRIGYRLFRIIQSMHLKGFLHRDIRPLTIMCNVGENGELCVNLSYFGHAARIDTPPLNNPIFLQLFHSLNVTRGGTYTRIDDYLSIVFVMLTCQTVNPFHFNTNRHLTVLEKKENFHANPYGVLTPETMWLGDLYLQLEEMRTDRITHLQVMAAVRRAIPGFDPQSAITYRYDAENGHLLIN</sequence>
<dbReference type="Gene3D" id="1.10.510.10">
    <property type="entry name" value="Transferase(Phosphotransferase) domain 1"/>
    <property type="match status" value="1"/>
</dbReference>
<accession>A0A2G5SCG5</accession>
<name>A0A2G5SCG5_9PELO</name>
<dbReference type="Proteomes" id="UP000230233">
    <property type="component" value="Unassembled WGS sequence"/>
</dbReference>
<feature type="domain" description="Protein kinase" evidence="2">
    <location>
        <begin position="48"/>
        <end position="339"/>
    </location>
</feature>
<dbReference type="PROSITE" id="PS50011">
    <property type="entry name" value="PROTEIN_KINASE_DOM"/>
    <property type="match status" value="1"/>
</dbReference>
<protein>
    <recommendedName>
        <fullName evidence="2">Protein kinase domain-containing protein</fullName>
    </recommendedName>
</protein>
<feature type="signal peptide" evidence="1">
    <location>
        <begin position="1"/>
        <end position="23"/>
    </location>
</feature>
<keyword evidence="1" id="KW-0732">Signal</keyword>
<evidence type="ECO:0000313" key="4">
    <source>
        <dbReference type="Proteomes" id="UP000230233"/>
    </source>
</evidence>
<gene>
    <name evidence="3" type="ORF">B9Z55_028226</name>
</gene>
<dbReference type="AlphaFoldDB" id="A0A2G5SCG5"/>
<dbReference type="SUPFAM" id="SSF56112">
    <property type="entry name" value="Protein kinase-like (PK-like)"/>
    <property type="match status" value="1"/>
</dbReference>
<dbReference type="GO" id="GO:0005524">
    <property type="term" value="F:ATP binding"/>
    <property type="evidence" value="ECO:0007669"/>
    <property type="project" value="InterPro"/>
</dbReference>
<dbReference type="EMBL" id="PDUG01000019">
    <property type="protein sequence ID" value="PIC12707.1"/>
    <property type="molecule type" value="Genomic_DNA"/>
</dbReference>